<dbReference type="EMBL" id="KE164078">
    <property type="protein sequence ID" value="EPQ14946.1"/>
    <property type="molecule type" value="Genomic_DNA"/>
</dbReference>
<evidence type="ECO:0000313" key="2">
    <source>
        <dbReference type="EMBL" id="EPQ14946.1"/>
    </source>
</evidence>
<proteinExistence type="predicted"/>
<evidence type="ECO:0000256" key="1">
    <source>
        <dbReference type="SAM" id="MobiDB-lite"/>
    </source>
</evidence>
<protein>
    <submittedName>
        <fullName evidence="2">Uncharacterized protein</fullName>
    </submittedName>
</protein>
<organism evidence="2 3">
    <name type="scientific">Myotis brandtii</name>
    <name type="common">Brandt's bat</name>
    <dbReference type="NCBI Taxonomy" id="109478"/>
    <lineage>
        <taxon>Eukaryota</taxon>
        <taxon>Metazoa</taxon>
        <taxon>Chordata</taxon>
        <taxon>Craniata</taxon>
        <taxon>Vertebrata</taxon>
        <taxon>Euteleostomi</taxon>
        <taxon>Mammalia</taxon>
        <taxon>Eutheria</taxon>
        <taxon>Laurasiatheria</taxon>
        <taxon>Chiroptera</taxon>
        <taxon>Yangochiroptera</taxon>
        <taxon>Vespertilionidae</taxon>
        <taxon>Myotis</taxon>
    </lineage>
</organism>
<gene>
    <name evidence="2" type="ORF">D623_10025335</name>
</gene>
<accession>S7NCX0</accession>
<dbReference type="Proteomes" id="UP000052978">
    <property type="component" value="Unassembled WGS sequence"/>
</dbReference>
<feature type="region of interest" description="Disordered" evidence="1">
    <location>
        <begin position="1"/>
        <end position="59"/>
    </location>
</feature>
<name>S7NCX0_MYOBR</name>
<reference evidence="2 3" key="1">
    <citation type="journal article" date="2013" name="Nat. Commun.">
        <title>Genome analysis reveals insights into physiology and longevity of the Brandt's bat Myotis brandtii.</title>
        <authorList>
            <person name="Seim I."/>
            <person name="Fang X."/>
            <person name="Xiong Z."/>
            <person name="Lobanov A.V."/>
            <person name="Huang Z."/>
            <person name="Ma S."/>
            <person name="Feng Y."/>
            <person name="Turanov A.A."/>
            <person name="Zhu Y."/>
            <person name="Lenz T.L."/>
            <person name="Gerashchenko M.V."/>
            <person name="Fan D."/>
            <person name="Hee Yim S."/>
            <person name="Yao X."/>
            <person name="Jordan D."/>
            <person name="Xiong Y."/>
            <person name="Ma Y."/>
            <person name="Lyapunov A.N."/>
            <person name="Chen G."/>
            <person name="Kulakova O.I."/>
            <person name="Sun Y."/>
            <person name="Lee S.G."/>
            <person name="Bronson R.T."/>
            <person name="Moskalev A.A."/>
            <person name="Sunyaev S.R."/>
            <person name="Zhang G."/>
            <person name="Krogh A."/>
            <person name="Wang J."/>
            <person name="Gladyshev V.N."/>
        </authorList>
    </citation>
    <scope>NUCLEOTIDE SEQUENCE [LARGE SCALE GENOMIC DNA]</scope>
</reference>
<evidence type="ECO:0000313" key="3">
    <source>
        <dbReference type="Proteomes" id="UP000052978"/>
    </source>
</evidence>
<sequence>MKQTREWAPWRPRPHRRRSSSLRGAAHLDSNEDTGFSTELLRSQGFRPASVKSGQDEEP</sequence>
<keyword evidence="3" id="KW-1185">Reference proteome</keyword>
<dbReference type="AlphaFoldDB" id="S7NCX0"/>